<evidence type="ECO:0000256" key="9">
    <source>
        <dbReference type="RuleBase" id="RU362109"/>
    </source>
</evidence>
<evidence type="ECO:0000256" key="2">
    <source>
        <dbReference type="ARBA" id="ARBA00004906"/>
    </source>
</evidence>
<dbReference type="InterPro" id="IPR016135">
    <property type="entry name" value="UBQ-conjugating_enzyme/RWD"/>
</dbReference>
<dbReference type="InterPro" id="IPR023313">
    <property type="entry name" value="UBQ-conjugating_AS"/>
</dbReference>
<evidence type="ECO:0000259" key="10">
    <source>
        <dbReference type="PROSITE" id="PS50127"/>
    </source>
</evidence>
<dbReference type="GO" id="GO:0006511">
    <property type="term" value="P:ubiquitin-dependent protein catabolic process"/>
    <property type="evidence" value="ECO:0007669"/>
    <property type="project" value="UniProtKB-ARBA"/>
</dbReference>
<keyword evidence="12" id="KW-1185">Reference proteome</keyword>
<feature type="active site" description="Glycyl thioester intermediate" evidence="8">
    <location>
        <position position="85"/>
    </location>
</feature>
<dbReference type="SMART" id="SM00212">
    <property type="entry name" value="UBCc"/>
    <property type="match status" value="1"/>
</dbReference>
<dbReference type="Proteomes" id="UP001445076">
    <property type="component" value="Unassembled WGS sequence"/>
</dbReference>
<sequence length="147" mass="16242">MALVRINKDLQEMATSPPPNCSAGPVGTDIFHCKGSIVGPKGTPFESGVFELLITFPEDYPFNPPKMKLLTKIYHPNIGKDGTICLDILKGKWSPALSLSKVLQIVCALLNDPNPKSSLRSDIADIYLNNKTKYMATAKEWTKRYAM</sequence>
<reference evidence="11 12" key="1">
    <citation type="journal article" date="2024" name="BMC Genomics">
        <title>Genome assembly of redclaw crayfish (Cherax quadricarinatus) provides insights into its immune adaptation and hypoxia tolerance.</title>
        <authorList>
            <person name="Liu Z."/>
            <person name="Zheng J."/>
            <person name="Li H."/>
            <person name="Fang K."/>
            <person name="Wang S."/>
            <person name="He J."/>
            <person name="Zhou D."/>
            <person name="Weng S."/>
            <person name="Chi M."/>
            <person name="Gu Z."/>
            <person name="He J."/>
            <person name="Li F."/>
            <person name="Wang M."/>
        </authorList>
    </citation>
    <scope>NUCLEOTIDE SEQUENCE [LARGE SCALE GENOMIC DNA]</scope>
    <source>
        <strain evidence="11">ZL_2023a</strain>
    </source>
</reference>
<evidence type="ECO:0000256" key="3">
    <source>
        <dbReference type="ARBA" id="ARBA00012486"/>
    </source>
</evidence>
<dbReference type="PANTHER" id="PTHR24068">
    <property type="entry name" value="UBIQUITIN-CONJUGATING ENZYME E2"/>
    <property type="match status" value="1"/>
</dbReference>
<dbReference type="Gene3D" id="3.10.110.10">
    <property type="entry name" value="Ubiquitin Conjugating Enzyme"/>
    <property type="match status" value="1"/>
</dbReference>
<dbReference type="EMBL" id="JARKIK010000005">
    <property type="protein sequence ID" value="KAK8751756.1"/>
    <property type="molecule type" value="Genomic_DNA"/>
</dbReference>
<evidence type="ECO:0000313" key="11">
    <source>
        <dbReference type="EMBL" id="KAK8751756.1"/>
    </source>
</evidence>
<dbReference type="InterPro" id="IPR000608">
    <property type="entry name" value="UBC"/>
</dbReference>
<comment type="pathway">
    <text evidence="2">Protein modification; protein ubiquitination.</text>
</comment>
<dbReference type="FunFam" id="3.10.110.10:FF:000101">
    <property type="entry name" value="Ubiquitin-conjugating enzyme E2 D2"/>
    <property type="match status" value="1"/>
</dbReference>
<dbReference type="EC" id="2.3.2.23" evidence="3"/>
<protein>
    <recommendedName>
        <fullName evidence="3">E2 ubiquitin-conjugating enzyme</fullName>
        <ecNumber evidence="3">2.3.2.23</ecNumber>
    </recommendedName>
</protein>
<accession>A0AAW0YJB5</accession>
<dbReference type="GO" id="GO:0061631">
    <property type="term" value="F:ubiquitin conjugating enzyme activity"/>
    <property type="evidence" value="ECO:0007669"/>
    <property type="project" value="UniProtKB-EC"/>
</dbReference>
<keyword evidence="5 9" id="KW-0547">Nucleotide-binding</keyword>
<dbReference type="PROSITE" id="PS00183">
    <property type="entry name" value="UBC_1"/>
    <property type="match status" value="1"/>
</dbReference>
<feature type="domain" description="UBC core" evidence="10">
    <location>
        <begin position="1"/>
        <end position="147"/>
    </location>
</feature>
<gene>
    <name evidence="11" type="ORF">OTU49_010152</name>
</gene>
<evidence type="ECO:0000256" key="7">
    <source>
        <dbReference type="ARBA" id="ARBA00022840"/>
    </source>
</evidence>
<keyword evidence="4" id="KW-0808">Transferase</keyword>
<evidence type="ECO:0000256" key="6">
    <source>
        <dbReference type="ARBA" id="ARBA00022786"/>
    </source>
</evidence>
<keyword evidence="7 9" id="KW-0067">ATP-binding</keyword>
<evidence type="ECO:0000256" key="8">
    <source>
        <dbReference type="PROSITE-ProRule" id="PRU10133"/>
    </source>
</evidence>
<comment type="caution">
    <text evidence="11">The sequence shown here is derived from an EMBL/GenBank/DDBJ whole genome shotgun (WGS) entry which is preliminary data.</text>
</comment>
<evidence type="ECO:0000256" key="4">
    <source>
        <dbReference type="ARBA" id="ARBA00022679"/>
    </source>
</evidence>
<dbReference type="SUPFAM" id="SSF54495">
    <property type="entry name" value="UBC-like"/>
    <property type="match status" value="1"/>
</dbReference>
<name>A0AAW0YJB5_CHEQU</name>
<dbReference type="AlphaFoldDB" id="A0AAW0YJB5"/>
<evidence type="ECO:0000313" key="12">
    <source>
        <dbReference type="Proteomes" id="UP001445076"/>
    </source>
</evidence>
<evidence type="ECO:0000256" key="1">
    <source>
        <dbReference type="ARBA" id="ARBA00000485"/>
    </source>
</evidence>
<dbReference type="GO" id="GO:0005524">
    <property type="term" value="F:ATP binding"/>
    <property type="evidence" value="ECO:0007669"/>
    <property type="project" value="UniProtKB-UniRule"/>
</dbReference>
<dbReference type="PROSITE" id="PS50127">
    <property type="entry name" value="UBC_2"/>
    <property type="match status" value="1"/>
</dbReference>
<organism evidence="11 12">
    <name type="scientific">Cherax quadricarinatus</name>
    <name type="common">Australian red claw crayfish</name>
    <dbReference type="NCBI Taxonomy" id="27406"/>
    <lineage>
        <taxon>Eukaryota</taxon>
        <taxon>Metazoa</taxon>
        <taxon>Ecdysozoa</taxon>
        <taxon>Arthropoda</taxon>
        <taxon>Crustacea</taxon>
        <taxon>Multicrustacea</taxon>
        <taxon>Malacostraca</taxon>
        <taxon>Eumalacostraca</taxon>
        <taxon>Eucarida</taxon>
        <taxon>Decapoda</taxon>
        <taxon>Pleocyemata</taxon>
        <taxon>Astacidea</taxon>
        <taxon>Parastacoidea</taxon>
        <taxon>Parastacidae</taxon>
        <taxon>Cherax</taxon>
    </lineage>
</organism>
<keyword evidence="6 9" id="KW-0833">Ubl conjugation pathway</keyword>
<proteinExistence type="inferred from homology"/>
<dbReference type="Pfam" id="PF00179">
    <property type="entry name" value="UQ_con"/>
    <property type="match status" value="1"/>
</dbReference>
<comment type="similarity">
    <text evidence="9">Belongs to the ubiquitin-conjugating enzyme family.</text>
</comment>
<comment type="catalytic activity">
    <reaction evidence="1">
        <text>S-ubiquitinyl-[E1 ubiquitin-activating enzyme]-L-cysteine + [E2 ubiquitin-conjugating enzyme]-L-cysteine = [E1 ubiquitin-activating enzyme]-L-cysteine + S-ubiquitinyl-[E2 ubiquitin-conjugating enzyme]-L-cysteine.</text>
        <dbReference type="EC" id="2.3.2.23"/>
    </reaction>
</comment>
<evidence type="ECO:0000256" key="5">
    <source>
        <dbReference type="ARBA" id="ARBA00022741"/>
    </source>
</evidence>